<accession>A0A120JWF3</accession>
<organism evidence="5 6">
    <name type="scientific">Halomonas chromatireducens</name>
    <dbReference type="NCBI Taxonomy" id="507626"/>
    <lineage>
        <taxon>Bacteria</taxon>
        <taxon>Pseudomonadati</taxon>
        <taxon>Pseudomonadota</taxon>
        <taxon>Gammaproteobacteria</taxon>
        <taxon>Oceanospirillales</taxon>
        <taxon>Halomonadaceae</taxon>
        <taxon>Halomonas</taxon>
    </lineage>
</organism>
<keyword evidence="3" id="KW-0067">ATP-binding</keyword>
<dbReference type="STRING" id="507626.LOKO_02786"/>
<dbReference type="InterPro" id="IPR047661">
    <property type="entry name" value="IstB"/>
</dbReference>
<dbReference type="PANTHER" id="PTHR30050">
    <property type="entry name" value="CHROMOSOMAL REPLICATION INITIATOR PROTEIN DNAA"/>
    <property type="match status" value="1"/>
</dbReference>
<gene>
    <name evidence="5" type="primary">dnaC</name>
    <name evidence="5" type="ORF">LOKO_02786</name>
</gene>
<dbReference type="Pfam" id="PF01695">
    <property type="entry name" value="IstB_IS21"/>
    <property type="match status" value="1"/>
</dbReference>
<dbReference type="SMART" id="SM00382">
    <property type="entry name" value="AAA"/>
    <property type="match status" value="1"/>
</dbReference>
<dbReference type="InterPro" id="IPR002611">
    <property type="entry name" value="IstB_ATP-bd"/>
</dbReference>
<protein>
    <submittedName>
        <fullName evidence="5">DNA replication protein DnaC</fullName>
    </submittedName>
</protein>
<dbReference type="Proteomes" id="UP000063387">
    <property type="component" value="Chromosome"/>
</dbReference>
<comment type="similarity">
    <text evidence="1">Belongs to the IS21/IS1162 putative ATP-binding protein family.</text>
</comment>
<evidence type="ECO:0000256" key="2">
    <source>
        <dbReference type="ARBA" id="ARBA00022741"/>
    </source>
</evidence>
<dbReference type="KEGG" id="hco:LOKO_02786"/>
<dbReference type="CDD" id="cd00009">
    <property type="entry name" value="AAA"/>
    <property type="match status" value="1"/>
</dbReference>
<dbReference type="InterPro" id="IPR027417">
    <property type="entry name" value="P-loop_NTPase"/>
</dbReference>
<dbReference type="OrthoDB" id="9773429at2"/>
<dbReference type="Gene3D" id="3.40.50.300">
    <property type="entry name" value="P-loop containing nucleotide triphosphate hydrolases"/>
    <property type="match status" value="1"/>
</dbReference>
<evidence type="ECO:0000313" key="5">
    <source>
        <dbReference type="EMBL" id="AMD01838.1"/>
    </source>
</evidence>
<dbReference type="InterPro" id="IPR028350">
    <property type="entry name" value="DNAC/IstB-like"/>
</dbReference>
<dbReference type="SUPFAM" id="SSF52540">
    <property type="entry name" value="P-loop containing nucleoside triphosphate hydrolases"/>
    <property type="match status" value="1"/>
</dbReference>
<evidence type="ECO:0000259" key="4">
    <source>
        <dbReference type="SMART" id="SM00382"/>
    </source>
</evidence>
<reference evidence="5 6" key="2">
    <citation type="submission" date="2016-02" db="EMBL/GenBank/DDBJ databases">
        <authorList>
            <person name="Wen L."/>
            <person name="He K."/>
            <person name="Yang H."/>
        </authorList>
    </citation>
    <scope>NUCLEOTIDE SEQUENCE [LARGE SCALE GENOMIC DNA]</scope>
    <source>
        <strain evidence="5 6">AGD 8-3</strain>
    </source>
</reference>
<evidence type="ECO:0000313" key="6">
    <source>
        <dbReference type="Proteomes" id="UP000063387"/>
    </source>
</evidence>
<dbReference type="PATRIC" id="fig|507626.3.peg.2781"/>
<proteinExistence type="inferred from homology"/>
<keyword evidence="6" id="KW-1185">Reference proteome</keyword>
<dbReference type="GO" id="GO:0006260">
    <property type="term" value="P:DNA replication"/>
    <property type="evidence" value="ECO:0007669"/>
    <property type="project" value="TreeGrafter"/>
</dbReference>
<dbReference type="RefSeq" id="WP_066450514.1">
    <property type="nucleotide sequence ID" value="NZ_CP014226.1"/>
</dbReference>
<dbReference type="EMBL" id="CP014226">
    <property type="protein sequence ID" value="AMD01838.1"/>
    <property type="molecule type" value="Genomic_DNA"/>
</dbReference>
<dbReference type="InterPro" id="IPR003593">
    <property type="entry name" value="AAA+_ATPase"/>
</dbReference>
<dbReference type="NCBIfam" id="NF038214">
    <property type="entry name" value="IS21_help_AAA"/>
    <property type="match status" value="1"/>
</dbReference>
<dbReference type="PIRSF" id="PIRSF003073">
    <property type="entry name" value="DNAC_TnpB_IstB"/>
    <property type="match status" value="1"/>
</dbReference>
<name>A0A120JWF3_9GAMM</name>
<evidence type="ECO:0000256" key="1">
    <source>
        <dbReference type="ARBA" id="ARBA00008059"/>
    </source>
</evidence>
<dbReference type="GO" id="GO:0005524">
    <property type="term" value="F:ATP binding"/>
    <property type="evidence" value="ECO:0007669"/>
    <property type="project" value="UniProtKB-KW"/>
</dbReference>
<keyword evidence="2" id="KW-0547">Nucleotide-binding</keyword>
<evidence type="ECO:0000256" key="3">
    <source>
        <dbReference type="ARBA" id="ARBA00022840"/>
    </source>
</evidence>
<reference evidence="5 6" key="1">
    <citation type="journal article" date="2016" name="Genome Announc.">
        <title>Draft Genome Sequence of 'Halomonas chromatireducens' Strain AGD 8-3, a Haloalkaliphilic Chromate- and Selenite-Reducing Gammaproteobacterium.</title>
        <authorList>
            <person name="Sharko F.S."/>
            <person name="Shapovalova A.A."/>
            <person name="Tsygankova S.V."/>
            <person name="Komova A.V."/>
            <person name="Boulygina E.S."/>
            <person name="Teslyuk A.B."/>
            <person name="Gotovtsev P.M."/>
            <person name="Namsaraev Z.B."/>
            <person name="Khijniak T.V."/>
            <person name="Nedoluzhko A.V."/>
            <person name="Vasilov R.G."/>
        </authorList>
    </citation>
    <scope>NUCLEOTIDE SEQUENCE [LARGE SCALE GENOMIC DNA]</scope>
    <source>
        <strain evidence="5 6">AGD 8-3</strain>
    </source>
</reference>
<dbReference type="AlphaFoldDB" id="A0A120JWF3"/>
<dbReference type="PANTHER" id="PTHR30050:SF4">
    <property type="entry name" value="ATP-BINDING PROTEIN RV3427C IN INSERTION SEQUENCE-RELATED"/>
    <property type="match status" value="1"/>
</dbReference>
<sequence>MGQLELTAGRYRSLRLGAIAGNLTDLLAQAEANEVSYLAFADMLVEHERQTREAKRIDLYRRQAGFPSDKRLEGFDYRHQTTITKRQINALLDFAFLDNRENLVFIGPPGVGKTHLSIGIGQKAIEAGYRVLFRNALDLVEELELAEMKGELKKTLHKLAKVDALVIDELGYLPMSRQARYALFQLINRFYEHRSLIITTNKDFTSWGEFFHDDNVAVPIVDRIIHHSHLYLLGGESYRLKQKTLS</sequence>
<feature type="domain" description="AAA+ ATPase" evidence="4">
    <location>
        <begin position="99"/>
        <end position="232"/>
    </location>
</feature>